<accession>A0A392SHY4</accession>
<comment type="caution">
    <text evidence="2">The sequence shown here is derived from an EMBL/GenBank/DDBJ whole genome shotgun (WGS) entry which is preliminary data.</text>
</comment>
<protein>
    <submittedName>
        <fullName evidence="2">Copia-type polyprotein</fullName>
    </submittedName>
</protein>
<evidence type="ECO:0000259" key="1">
    <source>
        <dbReference type="Pfam" id="PF13961"/>
    </source>
</evidence>
<dbReference type="EMBL" id="LXQA010387382">
    <property type="protein sequence ID" value="MCI48503.1"/>
    <property type="molecule type" value="Genomic_DNA"/>
</dbReference>
<keyword evidence="3" id="KW-1185">Reference proteome</keyword>
<evidence type="ECO:0000313" key="3">
    <source>
        <dbReference type="Proteomes" id="UP000265520"/>
    </source>
</evidence>
<reference evidence="2 3" key="1">
    <citation type="journal article" date="2018" name="Front. Plant Sci.">
        <title>Red Clover (Trifolium pratense) and Zigzag Clover (T. medium) - A Picture of Genomic Similarities and Differences.</title>
        <authorList>
            <person name="Dluhosova J."/>
            <person name="Istvanek J."/>
            <person name="Nedelnik J."/>
            <person name="Repkova J."/>
        </authorList>
    </citation>
    <scope>NUCLEOTIDE SEQUENCE [LARGE SCALE GENOMIC DNA]</scope>
    <source>
        <strain evidence="3">cv. 10/8</strain>
        <tissue evidence="2">Leaf</tissue>
    </source>
</reference>
<evidence type="ECO:0000313" key="2">
    <source>
        <dbReference type="EMBL" id="MCI48503.1"/>
    </source>
</evidence>
<feature type="domain" description="DUF4219" evidence="1">
    <location>
        <begin position="13"/>
        <end position="39"/>
    </location>
</feature>
<feature type="non-terminal residue" evidence="2">
    <location>
        <position position="49"/>
    </location>
</feature>
<proteinExistence type="predicted"/>
<dbReference type="AlphaFoldDB" id="A0A392SHY4"/>
<dbReference type="Pfam" id="PF13961">
    <property type="entry name" value="DUF4219"/>
    <property type="match status" value="1"/>
</dbReference>
<organism evidence="2 3">
    <name type="scientific">Trifolium medium</name>
    <dbReference type="NCBI Taxonomy" id="97028"/>
    <lineage>
        <taxon>Eukaryota</taxon>
        <taxon>Viridiplantae</taxon>
        <taxon>Streptophyta</taxon>
        <taxon>Embryophyta</taxon>
        <taxon>Tracheophyta</taxon>
        <taxon>Spermatophyta</taxon>
        <taxon>Magnoliopsida</taxon>
        <taxon>eudicotyledons</taxon>
        <taxon>Gunneridae</taxon>
        <taxon>Pentapetalae</taxon>
        <taxon>rosids</taxon>
        <taxon>fabids</taxon>
        <taxon>Fabales</taxon>
        <taxon>Fabaceae</taxon>
        <taxon>Papilionoideae</taxon>
        <taxon>50 kb inversion clade</taxon>
        <taxon>NPAAA clade</taxon>
        <taxon>Hologalegina</taxon>
        <taxon>IRL clade</taxon>
        <taxon>Trifolieae</taxon>
        <taxon>Trifolium</taxon>
    </lineage>
</organism>
<name>A0A392SHY4_9FABA</name>
<sequence length="49" mass="5556">MANSGVPFQVPMLTKRNYDNWSLRMVALLGTHDVWEIVEKGLVIPENEG</sequence>
<dbReference type="Proteomes" id="UP000265520">
    <property type="component" value="Unassembled WGS sequence"/>
</dbReference>
<dbReference type="InterPro" id="IPR025314">
    <property type="entry name" value="DUF4219"/>
</dbReference>